<dbReference type="Pfam" id="PF01400">
    <property type="entry name" value="Astacin"/>
    <property type="match status" value="1"/>
</dbReference>
<dbReference type="EMBL" id="BMJO01000003">
    <property type="protein sequence ID" value="GGE51706.1"/>
    <property type="molecule type" value="Genomic_DNA"/>
</dbReference>
<keyword evidence="7" id="KW-0732">Signal</keyword>
<accession>A0A4R2HIH4</accession>
<reference evidence="12" key="2">
    <citation type="journal article" date="2019" name="Int. J. Syst. Evol. Microbiol.">
        <title>The Global Catalogue of Microorganisms (GCM) 10K type strain sequencing project: providing services to taxonomists for standard genome sequencing and annotation.</title>
        <authorList>
            <consortium name="The Broad Institute Genomics Platform"/>
            <consortium name="The Broad Institute Genome Sequencing Center for Infectious Disease"/>
            <person name="Wu L."/>
            <person name="Ma J."/>
        </authorList>
    </citation>
    <scope>NUCLEOTIDE SEQUENCE [LARGE SCALE GENOMIC DNA]</scope>
    <source>
        <strain evidence="12">CGMCC 1.15644</strain>
    </source>
</reference>
<dbReference type="Proteomes" id="UP000622648">
    <property type="component" value="Unassembled WGS sequence"/>
</dbReference>
<dbReference type="PROSITE" id="PS51864">
    <property type="entry name" value="ASTACIN"/>
    <property type="match status" value="1"/>
</dbReference>
<organism evidence="10 11">
    <name type="scientific">Pedobacter psychrotolerans</name>
    <dbReference type="NCBI Taxonomy" id="1843235"/>
    <lineage>
        <taxon>Bacteria</taxon>
        <taxon>Pseudomonadati</taxon>
        <taxon>Bacteroidota</taxon>
        <taxon>Sphingobacteriia</taxon>
        <taxon>Sphingobacteriales</taxon>
        <taxon>Sphingobacteriaceae</taxon>
        <taxon>Pedobacter</taxon>
    </lineage>
</organism>
<evidence type="ECO:0000313" key="9">
    <source>
        <dbReference type="EMBL" id="GGE51706.1"/>
    </source>
</evidence>
<keyword evidence="5 6" id="KW-0482">Metalloprotease</keyword>
<feature type="binding site" evidence="6">
    <location>
        <position position="178"/>
    </location>
    <ligand>
        <name>Zn(2+)</name>
        <dbReference type="ChEBI" id="CHEBI:29105"/>
        <note>catalytic</note>
    </ligand>
</feature>
<protein>
    <submittedName>
        <fullName evidence="9 10">Peptidase</fullName>
    </submittedName>
</protein>
<dbReference type="PANTHER" id="PTHR10127">
    <property type="entry name" value="DISCOIDIN, CUB, EGF, LAMININ , AND ZINC METALLOPROTEASE DOMAIN CONTAINING"/>
    <property type="match status" value="1"/>
</dbReference>
<dbReference type="GO" id="GO:0004222">
    <property type="term" value="F:metalloendopeptidase activity"/>
    <property type="evidence" value="ECO:0007669"/>
    <property type="project" value="UniProtKB-UniRule"/>
</dbReference>
<dbReference type="Proteomes" id="UP000295684">
    <property type="component" value="Unassembled WGS sequence"/>
</dbReference>
<evidence type="ECO:0000313" key="12">
    <source>
        <dbReference type="Proteomes" id="UP000622648"/>
    </source>
</evidence>
<sequence length="280" mass="30348">MKKTNLIALSFMGLLLLSQGCKKTDNNAQPVSAEQNPAGKNVELRQGYYLGSLISYERIDGRNIFNGDMVIPDEQITIKLPEVTTEGHGPAGAYKWPNHKVSYRFAAGFTTAQTNTILTAMADWTAKSGIIFEAVTSGYYLTIQPGSANNCTVGYVSGATMNLSNPEAKGIVVHELGHAIGLHHEQLRADRDAYISVKWDNITTSAQSGYNKLTGMNYGGTTFDISSIMLYGSYNGYGAINSSLPTTTRLDGSTWIDNSWSGTKSPSTKDASWVKTIYGI</sequence>
<reference evidence="10 11" key="3">
    <citation type="submission" date="2019-03" db="EMBL/GenBank/DDBJ databases">
        <title>Genomic Encyclopedia of Type Strains, Phase IV (KMG-IV): sequencing the most valuable type-strain genomes for metagenomic binning, comparative biology and taxonomic classification.</title>
        <authorList>
            <person name="Goeker M."/>
        </authorList>
    </citation>
    <scope>NUCLEOTIDE SEQUENCE [LARGE SCALE GENOMIC DNA]</scope>
    <source>
        <strain evidence="10 11">DSM 103236</strain>
    </source>
</reference>
<comment type="cofactor">
    <cofactor evidence="6">
        <name>Zn(2+)</name>
        <dbReference type="ChEBI" id="CHEBI:29105"/>
    </cofactor>
    <text evidence="6">Binds 1 zinc ion per subunit.</text>
</comment>
<keyword evidence="12" id="KW-1185">Reference proteome</keyword>
<dbReference type="AlphaFoldDB" id="A0A4R2HIH4"/>
<evidence type="ECO:0000313" key="10">
    <source>
        <dbReference type="EMBL" id="TCO28787.1"/>
    </source>
</evidence>
<keyword evidence="1 6" id="KW-0645">Protease</keyword>
<keyword evidence="3 6" id="KW-0378">Hydrolase</keyword>
<keyword evidence="4 6" id="KW-0862">Zinc</keyword>
<dbReference type="InterPro" id="IPR001506">
    <property type="entry name" value="Peptidase_M12A"/>
</dbReference>
<proteinExistence type="predicted"/>
<dbReference type="SUPFAM" id="SSF55486">
    <property type="entry name" value="Metalloproteases ('zincins'), catalytic domain"/>
    <property type="match status" value="1"/>
</dbReference>
<feature type="binding site" evidence="6">
    <location>
        <position position="174"/>
    </location>
    <ligand>
        <name>Zn(2+)</name>
        <dbReference type="ChEBI" id="CHEBI:29105"/>
        <note>catalytic</note>
    </ligand>
</feature>
<keyword evidence="2 6" id="KW-0479">Metal-binding</keyword>
<dbReference type="SMART" id="SM00235">
    <property type="entry name" value="ZnMc"/>
    <property type="match status" value="1"/>
</dbReference>
<dbReference type="PANTHER" id="PTHR10127:SF780">
    <property type="entry name" value="METALLOENDOPEPTIDASE"/>
    <property type="match status" value="1"/>
</dbReference>
<dbReference type="InterPro" id="IPR006026">
    <property type="entry name" value="Peptidase_Metallo"/>
</dbReference>
<evidence type="ECO:0000256" key="7">
    <source>
        <dbReference type="SAM" id="SignalP"/>
    </source>
</evidence>
<evidence type="ECO:0000256" key="1">
    <source>
        <dbReference type="ARBA" id="ARBA00022670"/>
    </source>
</evidence>
<evidence type="ECO:0000256" key="6">
    <source>
        <dbReference type="PROSITE-ProRule" id="PRU01211"/>
    </source>
</evidence>
<evidence type="ECO:0000256" key="4">
    <source>
        <dbReference type="ARBA" id="ARBA00022833"/>
    </source>
</evidence>
<reference evidence="9" key="4">
    <citation type="submission" date="2024-05" db="EMBL/GenBank/DDBJ databases">
        <authorList>
            <person name="Sun Q."/>
            <person name="Zhou Y."/>
        </authorList>
    </citation>
    <scope>NUCLEOTIDE SEQUENCE</scope>
    <source>
        <strain evidence="9">CGMCC 1.15644</strain>
    </source>
</reference>
<comment type="caution">
    <text evidence="10">The sequence shown here is derived from an EMBL/GenBank/DDBJ whole genome shotgun (WGS) entry which is preliminary data.</text>
</comment>
<feature type="binding site" evidence="6">
    <location>
        <position position="184"/>
    </location>
    <ligand>
        <name>Zn(2+)</name>
        <dbReference type="ChEBI" id="CHEBI:29105"/>
        <note>catalytic</note>
    </ligand>
</feature>
<dbReference type="RefSeq" id="WP_165877860.1">
    <property type="nucleotide sequence ID" value="NZ_BMJO01000003.1"/>
</dbReference>
<dbReference type="EMBL" id="SLWO01000002">
    <property type="protein sequence ID" value="TCO28787.1"/>
    <property type="molecule type" value="Genomic_DNA"/>
</dbReference>
<evidence type="ECO:0000256" key="3">
    <source>
        <dbReference type="ARBA" id="ARBA00022801"/>
    </source>
</evidence>
<dbReference type="Gene3D" id="3.40.390.10">
    <property type="entry name" value="Collagenase (Catalytic Domain)"/>
    <property type="match status" value="1"/>
</dbReference>
<evidence type="ECO:0000256" key="2">
    <source>
        <dbReference type="ARBA" id="ARBA00022723"/>
    </source>
</evidence>
<feature type="active site" evidence="6">
    <location>
        <position position="175"/>
    </location>
</feature>
<dbReference type="InterPro" id="IPR024079">
    <property type="entry name" value="MetalloPept_cat_dom_sf"/>
</dbReference>
<gene>
    <name evidence="9" type="primary">legP</name>
    <name evidence="10" type="ORF">EV200_102204</name>
    <name evidence="9" type="ORF">GCM10011413_17570</name>
</gene>
<dbReference type="GO" id="GO:0008270">
    <property type="term" value="F:zinc ion binding"/>
    <property type="evidence" value="ECO:0007669"/>
    <property type="project" value="UniProtKB-UniRule"/>
</dbReference>
<name>A0A4R2HIH4_9SPHI</name>
<evidence type="ECO:0000259" key="8">
    <source>
        <dbReference type="PROSITE" id="PS51864"/>
    </source>
</evidence>
<feature type="chain" id="PRO_5020768684" evidence="7">
    <location>
        <begin position="24"/>
        <end position="280"/>
    </location>
</feature>
<feature type="signal peptide" evidence="7">
    <location>
        <begin position="1"/>
        <end position="23"/>
    </location>
</feature>
<evidence type="ECO:0000313" key="11">
    <source>
        <dbReference type="Proteomes" id="UP000295684"/>
    </source>
</evidence>
<feature type="domain" description="Peptidase M12A" evidence="8">
    <location>
        <begin position="86"/>
        <end position="280"/>
    </location>
</feature>
<evidence type="ECO:0000256" key="5">
    <source>
        <dbReference type="ARBA" id="ARBA00023049"/>
    </source>
</evidence>
<dbReference type="GO" id="GO:0006508">
    <property type="term" value="P:proteolysis"/>
    <property type="evidence" value="ECO:0007669"/>
    <property type="project" value="UniProtKB-KW"/>
</dbReference>
<reference evidence="9" key="1">
    <citation type="journal article" date="2014" name="Int. J. Syst. Evol. Microbiol.">
        <title>Complete genome of a new Firmicutes species belonging to the dominant human colonic microbiota ('Ruminococcus bicirculans') reveals two chromosomes and a selective capacity to utilize plant glucans.</title>
        <authorList>
            <consortium name="NISC Comparative Sequencing Program"/>
            <person name="Wegmann U."/>
            <person name="Louis P."/>
            <person name="Goesmann A."/>
            <person name="Henrissat B."/>
            <person name="Duncan S.H."/>
            <person name="Flint H.J."/>
        </authorList>
    </citation>
    <scope>NUCLEOTIDE SEQUENCE</scope>
    <source>
        <strain evidence="9">CGMCC 1.15644</strain>
    </source>
</reference>
<dbReference type="PROSITE" id="PS51257">
    <property type="entry name" value="PROKAR_LIPOPROTEIN"/>
    <property type="match status" value="1"/>
</dbReference>
<dbReference type="PRINTS" id="PR00480">
    <property type="entry name" value="ASTACIN"/>
</dbReference>
<comment type="caution">
    <text evidence="6">Lacks conserved residue(s) required for the propagation of feature annotation.</text>
</comment>